<dbReference type="InterPro" id="IPR050288">
    <property type="entry name" value="Cellulose_deg_GH3"/>
</dbReference>
<dbReference type="PRINTS" id="PR00133">
    <property type="entry name" value="GLHYDRLASE3"/>
</dbReference>
<keyword evidence="8" id="KW-0119">Carbohydrate metabolism</keyword>
<dbReference type="PANTHER" id="PTHR42715:SF2">
    <property type="entry name" value="BETA-GLUCOSIDASE F-RELATED"/>
    <property type="match status" value="1"/>
</dbReference>
<evidence type="ECO:0000256" key="9">
    <source>
        <dbReference type="ARBA" id="ARBA00023295"/>
    </source>
</evidence>
<organism evidence="14 15">
    <name type="scientific">Schizophyllum amplum</name>
    <dbReference type="NCBI Taxonomy" id="97359"/>
    <lineage>
        <taxon>Eukaryota</taxon>
        <taxon>Fungi</taxon>
        <taxon>Dikarya</taxon>
        <taxon>Basidiomycota</taxon>
        <taxon>Agaricomycotina</taxon>
        <taxon>Agaricomycetes</taxon>
        <taxon>Agaricomycetidae</taxon>
        <taxon>Agaricales</taxon>
        <taxon>Schizophyllaceae</taxon>
        <taxon>Schizophyllum</taxon>
    </lineage>
</organism>
<comment type="catalytic activity">
    <reaction evidence="1">
        <text>Hydrolysis of terminal, non-reducing beta-D-glucosyl residues with release of beta-D-glucose.</text>
        <dbReference type="EC" id="3.2.1.21"/>
    </reaction>
</comment>
<dbReference type="Gene3D" id="3.20.20.300">
    <property type="entry name" value="Glycoside hydrolase, family 3, N-terminal domain"/>
    <property type="match status" value="1"/>
</dbReference>
<dbReference type="InterPro" id="IPR002772">
    <property type="entry name" value="Glyco_hydro_3_C"/>
</dbReference>
<protein>
    <recommendedName>
        <fullName evidence="4">beta-glucosidase</fullName>
        <ecNumber evidence="4">3.2.1.21</ecNumber>
    </recommendedName>
</protein>
<keyword evidence="15" id="KW-1185">Reference proteome</keyword>
<feature type="compositionally biased region" description="Low complexity" evidence="11">
    <location>
        <begin position="40"/>
        <end position="52"/>
    </location>
</feature>
<keyword evidence="7" id="KW-0325">Glycoprotein</keyword>
<comment type="caution">
    <text evidence="14">The sequence shown here is derived from an EMBL/GenBank/DDBJ whole genome shotgun (WGS) entry which is preliminary data.</text>
</comment>
<evidence type="ECO:0000256" key="3">
    <source>
        <dbReference type="ARBA" id="ARBA00005336"/>
    </source>
</evidence>
<evidence type="ECO:0000256" key="7">
    <source>
        <dbReference type="ARBA" id="ARBA00023180"/>
    </source>
</evidence>
<dbReference type="EC" id="3.2.1.21" evidence="4"/>
<evidence type="ECO:0000256" key="8">
    <source>
        <dbReference type="ARBA" id="ARBA00023277"/>
    </source>
</evidence>
<evidence type="ECO:0000256" key="4">
    <source>
        <dbReference type="ARBA" id="ARBA00012744"/>
    </source>
</evidence>
<evidence type="ECO:0000256" key="2">
    <source>
        <dbReference type="ARBA" id="ARBA00004987"/>
    </source>
</evidence>
<keyword evidence="6" id="KW-0136">Cellulose degradation</keyword>
<dbReference type="InterPro" id="IPR036881">
    <property type="entry name" value="Glyco_hydro_3_C_sf"/>
</dbReference>
<keyword evidence="12" id="KW-0732">Signal</keyword>
<keyword evidence="5 14" id="KW-0378">Hydrolase</keyword>
<proteinExistence type="inferred from homology"/>
<keyword evidence="10" id="KW-0624">Polysaccharide degradation</keyword>
<accession>A0A550C4T9</accession>
<dbReference type="STRING" id="97359.A0A550C4T9"/>
<dbReference type="FunFam" id="3.40.50.1700:FF:000003">
    <property type="entry name" value="Probable beta-glucosidase"/>
    <property type="match status" value="1"/>
</dbReference>
<evidence type="ECO:0000256" key="11">
    <source>
        <dbReference type="SAM" id="MobiDB-lite"/>
    </source>
</evidence>
<feature type="signal peptide" evidence="12">
    <location>
        <begin position="1"/>
        <end position="23"/>
    </location>
</feature>
<dbReference type="Pfam" id="PF01915">
    <property type="entry name" value="Glyco_hydro_3_C"/>
    <property type="match status" value="1"/>
</dbReference>
<sequence length="867" mass="93832">MTPLKSKLLVIVLGALAAARPDARQVTDSEPVSASSTLQARPNPRPSSLAPRARLRSPRARPASDYDIPYNHSLHYSFSPFPAPTYAPIPGVFPETDPSSPPDAYAQDVIPDFSAAWLEAWEKPSKRCHPAARPSHVTDAPQIAGYTLEQKLNVSTGVGWENGPCVGNIPPINASDGTVDFPGLCLEDSPLGVRFGDFVTAFPAGINAAATWNRGLIRLRGLYMAREQVAKGINVQLGPMMNIGRVAQGGRNWEGFGADPYLAGESAYETILGMQEGGVQACAKHLINNEQEHHRTMSTSDVDDRTEHEIYAHPFLRSVMAGVASIMCSYNGINGTYACENDKILNDVIKREFGFQGYIMSDWGATMSAISPIAGLDMSMPGDAQLGGVSWSANLTNYIENGTIPESRIDDMATRILASWYYLKQDDPSFPTSANFDAFRPENQATNDHVDVQEDHYKLVREMGAGSIGCLPLKKPRALVLVGSDAGPSKVGPNQFADQGGNEGILAMGWGSGTANFTYLISPLEAIQARARKDRTTVSWILDDFNLPLAGNMAKRVETMAPGQNAALVFLNSDSGEQYITVDGNEGDRKNLTAWHGGDDLVLAVAAQNNNTIVVVHSVGPLILEPWIEHENVTAVLWAGLPGQEAGNSLADVLYGKWNPSGRLPYTIAKQPEDYGTGLILGGADTDFLDIPYTEGLLVDYRRFDSYNITPRFEFGFGLSYTDFEYSNLEITPVEMPDGTDQDLVDAWTAGQASPIAQGSSAALWLHRPAFTVEFDVQNTGDMHGGEIPQLYVNHPASSGEPPSILKGFTNIDMHPGQTKHVSMPISRYDLSIWDTVSQGWAKPNGTISLTVGASSRDGRLNAEIAL</sequence>
<dbReference type="Proteomes" id="UP000320762">
    <property type="component" value="Unassembled WGS sequence"/>
</dbReference>
<dbReference type="Pfam" id="PF00933">
    <property type="entry name" value="Glyco_hydro_3"/>
    <property type="match status" value="1"/>
</dbReference>
<gene>
    <name evidence="14" type="ORF">BD626DRAFT_606061</name>
</gene>
<dbReference type="Gene3D" id="2.60.40.10">
    <property type="entry name" value="Immunoglobulins"/>
    <property type="match status" value="1"/>
</dbReference>
<evidence type="ECO:0000256" key="1">
    <source>
        <dbReference type="ARBA" id="ARBA00000448"/>
    </source>
</evidence>
<dbReference type="Pfam" id="PF14310">
    <property type="entry name" value="Fn3-like"/>
    <property type="match status" value="1"/>
</dbReference>
<dbReference type="EMBL" id="VDMD01000025">
    <property type="protein sequence ID" value="TRM59802.1"/>
    <property type="molecule type" value="Genomic_DNA"/>
</dbReference>
<dbReference type="InterPro" id="IPR026891">
    <property type="entry name" value="Fn3-like"/>
</dbReference>
<dbReference type="Gene3D" id="3.40.50.1700">
    <property type="entry name" value="Glycoside hydrolase family 3 C-terminal domain"/>
    <property type="match status" value="1"/>
</dbReference>
<dbReference type="SUPFAM" id="SSF52279">
    <property type="entry name" value="Beta-D-glucan exohydrolase, C-terminal domain"/>
    <property type="match status" value="1"/>
</dbReference>
<evidence type="ECO:0000256" key="5">
    <source>
        <dbReference type="ARBA" id="ARBA00022801"/>
    </source>
</evidence>
<evidence type="ECO:0000313" key="14">
    <source>
        <dbReference type="EMBL" id="TRM59802.1"/>
    </source>
</evidence>
<dbReference type="SMART" id="SM01217">
    <property type="entry name" value="Fn3_like"/>
    <property type="match status" value="1"/>
</dbReference>
<comment type="similarity">
    <text evidence="3">Belongs to the glycosyl hydrolase 3 family.</text>
</comment>
<evidence type="ECO:0000256" key="10">
    <source>
        <dbReference type="ARBA" id="ARBA00023326"/>
    </source>
</evidence>
<name>A0A550C4T9_9AGAR</name>
<dbReference type="AlphaFoldDB" id="A0A550C4T9"/>
<dbReference type="OrthoDB" id="416222at2759"/>
<dbReference type="SUPFAM" id="SSF51445">
    <property type="entry name" value="(Trans)glycosidases"/>
    <property type="match status" value="1"/>
</dbReference>
<dbReference type="InterPro" id="IPR001764">
    <property type="entry name" value="Glyco_hydro_3_N"/>
</dbReference>
<feature type="domain" description="Fibronectin type III-like" evidence="13">
    <location>
        <begin position="787"/>
        <end position="856"/>
    </location>
</feature>
<evidence type="ECO:0000256" key="6">
    <source>
        <dbReference type="ARBA" id="ARBA00023001"/>
    </source>
</evidence>
<dbReference type="InterPro" id="IPR036962">
    <property type="entry name" value="Glyco_hydro_3_N_sf"/>
</dbReference>
<dbReference type="PANTHER" id="PTHR42715">
    <property type="entry name" value="BETA-GLUCOSIDASE"/>
    <property type="match status" value="1"/>
</dbReference>
<evidence type="ECO:0000256" key="12">
    <source>
        <dbReference type="SAM" id="SignalP"/>
    </source>
</evidence>
<evidence type="ECO:0000259" key="13">
    <source>
        <dbReference type="SMART" id="SM01217"/>
    </source>
</evidence>
<keyword evidence="9" id="KW-0326">Glycosidase</keyword>
<dbReference type="InterPro" id="IPR013783">
    <property type="entry name" value="Ig-like_fold"/>
</dbReference>
<dbReference type="GO" id="GO:0008422">
    <property type="term" value="F:beta-glucosidase activity"/>
    <property type="evidence" value="ECO:0007669"/>
    <property type="project" value="UniProtKB-EC"/>
</dbReference>
<feature type="chain" id="PRO_5021902957" description="beta-glucosidase" evidence="12">
    <location>
        <begin position="24"/>
        <end position="867"/>
    </location>
</feature>
<dbReference type="GO" id="GO:0030245">
    <property type="term" value="P:cellulose catabolic process"/>
    <property type="evidence" value="ECO:0007669"/>
    <property type="project" value="UniProtKB-KW"/>
</dbReference>
<feature type="region of interest" description="Disordered" evidence="11">
    <location>
        <begin position="20"/>
        <end position="66"/>
    </location>
</feature>
<feature type="compositionally biased region" description="Polar residues" evidence="11">
    <location>
        <begin position="28"/>
        <end position="39"/>
    </location>
</feature>
<dbReference type="InterPro" id="IPR017853">
    <property type="entry name" value="GH"/>
</dbReference>
<evidence type="ECO:0000313" key="15">
    <source>
        <dbReference type="Proteomes" id="UP000320762"/>
    </source>
</evidence>
<comment type="pathway">
    <text evidence="2">Glycan metabolism; cellulose degradation.</text>
</comment>
<reference evidence="14 15" key="1">
    <citation type="journal article" date="2019" name="New Phytol.">
        <title>Comparative genomics reveals unique wood-decay strategies and fruiting body development in the Schizophyllaceae.</title>
        <authorList>
            <person name="Almasi E."/>
            <person name="Sahu N."/>
            <person name="Krizsan K."/>
            <person name="Balint B."/>
            <person name="Kovacs G.M."/>
            <person name="Kiss B."/>
            <person name="Cseklye J."/>
            <person name="Drula E."/>
            <person name="Henrissat B."/>
            <person name="Nagy I."/>
            <person name="Chovatia M."/>
            <person name="Adam C."/>
            <person name="LaButti K."/>
            <person name="Lipzen A."/>
            <person name="Riley R."/>
            <person name="Grigoriev I.V."/>
            <person name="Nagy L.G."/>
        </authorList>
    </citation>
    <scope>NUCLEOTIDE SEQUENCE [LARGE SCALE GENOMIC DNA]</scope>
    <source>
        <strain evidence="14 15">NL-1724</strain>
    </source>
</reference>
<dbReference type="FunFam" id="3.20.20.300:FF:000002">
    <property type="entry name" value="Probable beta-glucosidase"/>
    <property type="match status" value="1"/>
</dbReference>